<dbReference type="Proteomes" id="UP001374579">
    <property type="component" value="Unassembled WGS sequence"/>
</dbReference>
<organism evidence="17 18">
    <name type="scientific">Littorina saxatilis</name>
    <dbReference type="NCBI Taxonomy" id="31220"/>
    <lineage>
        <taxon>Eukaryota</taxon>
        <taxon>Metazoa</taxon>
        <taxon>Spiralia</taxon>
        <taxon>Lophotrochozoa</taxon>
        <taxon>Mollusca</taxon>
        <taxon>Gastropoda</taxon>
        <taxon>Caenogastropoda</taxon>
        <taxon>Littorinimorpha</taxon>
        <taxon>Littorinoidea</taxon>
        <taxon>Littorinidae</taxon>
        <taxon>Littorina</taxon>
    </lineage>
</organism>
<dbReference type="SUPFAM" id="SSF81338">
    <property type="entry name" value="Aquaporin-like"/>
    <property type="match status" value="1"/>
</dbReference>
<evidence type="ECO:0000256" key="15">
    <source>
        <dbReference type="SAM" id="MobiDB-lite"/>
    </source>
</evidence>
<dbReference type="InterPro" id="IPR022357">
    <property type="entry name" value="MIP_CS"/>
</dbReference>
<comment type="function">
    <text evidence="12">Aquaglyceroporins form homotetrameric transmembrane channels, with each monomer independently mediating glycerol and water transport across the plasma membrane along their osmotic gradient. Could also be permeable to urea. Also participates in cell permeability to H2O2 and H2O2-mediated signaling. In skin, transports glycerol to the epidermis and stratum corneum, where it maintains hydration, elasticity, and supports lipid biosynthesis for barrier repair. In kidney, contributes to the reabsorption of water, helping the body maintain proper fluid balance.</text>
</comment>
<feature type="compositionally biased region" description="Polar residues" evidence="15">
    <location>
        <begin position="294"/>
        <end position="306"/>
    </location>
</feature>
<dbReference type="GO" id="GO:0015254">
    <property type="term" value="F:glycerol channel activity"/>
    <property type="evidence" value="ECO:0007669"/>
    <property type="project" value="TreeGrafter"/>
</dbReference>
<feature type="transmembrane region" description="Helical" evidence="16">
    <location>
        <begin position="235"/>
        <end position="254"/>
    </location>
</feature>
<evidence type="ECO:0000256" key="8">
    <source>
        <dbReference type="ARBA" id="ARBA00022989"/>
    </source>
</evidence>
<evidence type="ECO:0000256" key="3">
    <source>
        <dbReference type="ARBA" id="ARBA00020971"/>
    </source>
</evidence>
<keyword evidence="18" id="KW-1185">Reference proteome</keyword>
<feature type="region of interest" description="Disordered" evidence="15">
    <location>
        <begin position="275"/>
        <end position="312"/>
    </location>
</feature>
<dbReference type="NCBIfam" id="TIGR00861">
    <property type="entry name" value="MIP"/>
    <property type="match status" value="1"/>
</dbReference>
<feature type="transmembrane region" description="Helical" evidence="16">
    <location>
        <begin position="182"/>
        <end position="200"/>
    </location>
</feature>
<dbReference type="Gene3D" id="1.20.1080.10">
    <property type="entry name" value="Glycerol uptake facilitator protein"/>
    <property type="match status" value="1"/>
</dbReference>
<dbReference type="InterPro" id="IPR000425">
    <property type="entry name" value="MIP"/>
</dbReference>
<comment type="caution">
    <text evidence="17">The sequence shown here is derived from an EMBL/GenBank/DDBJ whole genome shotgun (WGS) entry which is preliminary data.</text>
</comment>
<evidence type="ECO:0000256" key="6">
    <source>
        <dbReference type="ARBA" id="ARBA00022692"/>
    </source>
</evidence>
<keyword evidence="6 14" id="KW-0812">Transmembrane</keyword>
<evidence type="ECO:0000256" key="10">
    <source>
        <dbReference type="ARBA" id="ARBA00023180"/>
    </source>
</evidence>
<feature type="transmembrane region" description="Helical" evidence="16">
    <location>
        <begin position="21"/>
        <end position="40"/>
    </location>
</feature>
<evidence type="ECO:0000256" key="1">
    <source>
        <dbReference type="ARBA" id="ARBA00004651"/>
    </source>
</evidence>
<dbReference type="InterPro" id="IPR023271">
    <property type="entry name" value="Aquaporin-like"/>
</dbReference>
<dbReference type="PRINTS" id="PR02015">
    <property type="entry name" value="AQUAPORIN3"/>
</dbReference>
<evidence type="ECO:0000256" key="11">
    <source>
        <dbReference type="ARBA" id="ARBA00033020"/>
    </source>
</evidence>
<dbReference type="PRINTS" id="PR00783">
    <property type="entry name" value="MINTRINSICP"/>
</dbReference>
<feature type="transmembrane region" description="Helical" evidence="16">
    <location>
        <begin position="95"/>
        <end position="115"/>
    </location>
</feature>
<keyword evidence="10" id="KW-0325">Glycoprotein</keyword>
<name>A0AAN9C2J0_9CAEN</name>
<evidence type="ECO:0000256" key="7">
    <source>
        <dbReference type="ARBA" id="ARBA00022737"/>
    </source>
</evidence>
<evidence type="ECO:0000256" key="12">
    <source>
        <dbReference type="ARBA" id="ARBA00049592"/>
    </source>
</evidence>
<dbReference type="GO" id="GO:0015250">
    <property type="term" value="F:water channel activity"/>
    <property type="evidence" value="ECO:0007669"/>
    <property type="project" value="TreeGrafter"/>
</dbReference>
<dbReference type="PROSITE" id="PS00221">
    <property type="entry name" value="MIP"/>
    <property type="match status" value="1"/>
</dbReference>
<dbReference type="PANTHER" id="PTHR43829">
    <property type="entry name" value="AQUAPORIN OR AQUAGLYCEROPORIN RELATED"/>
    <property type="match status" value="1"/>
</dbReference>
<evidence type="ECO:0000256" key="2">
    <source>
        <dbReference type="ARBA" id="ARBA00006175"/>
    </source>
</evidence>
<dbReference type="GO" id="GO:0016323">
    <property type="term" value="C:basolateral plasma membrane"/>
    <property type="evidence" value="ECO:0007669"/>
    <property type="project" value="TreeGrafter"/>
</dbReference>
<dbReference type="PANTHER" id="PTHR43829:SF9">
    <property type="entry name" value="AQUAPORIN-9"/>
    <property type="match status" value="1"/>
</dbReference>
<evidence type="ECO:0000256" key="5">
    <source>
        <dbReference type="ARBA" id="ARBA00022475"/>
    </source>
</evidence>
<feature type="transmembrane region" description="Helical" evidence="16">
    <location>
        <begin position="52"/>
        <end position="74"/>
    </location>
</feature>
<evidence type="ECO:0000256" key="9">
    <source>
        <dbReference type="ARBA" id="ARBA00023136"/>
    </source>
</evidence>
<keyword evidence="8 16" id="KW-1133">Transmembrane helix</keyword>
<accession>A0AAN9C2J0</accession>
<sequence>MFKMTLRIRDRPLMRECLAEFLGTFILMVFGTGVGAQFLLSHGKISSPVAGSMTWGIGVMMGIYVSGGVSGGHINPAVSVAMATLGRLPWYKVPGYCLAQCLGSFAASGFVYLVYWEALDAFDGGFRQVDGTNGTAGIWSTYPQPYVSIWTCLGDQIFATAVLLICVMGISDPQNMQPPTGLFPVSIGLLVMALSMSYSLNCGNAMNPARDFIPRIFTALAGWELTPLRYRNYNFFWVNIIGPHIGAVLGAYIYQAFIGFHWPLPPSVDIPIGDLDNDQEKPWSEKEREARRGNSGSTNSNHTKGVTSEHDKCMKIASINKAFAGEVRFRRSARGQPHAT</sequence>
<proteinExistence type="inferred from homology"/>
<evidence type="ECO:0000256" key="16">
    <source>
        <dbReference type="SAM" id="Phobius"/>
    </source>
</evidence>
<gene>
    <name evidence="17" type="ORF">V1264_001725</name>
</gene>
<evidence type="ECO:0000256" key="4">
    <source>
        <dbReference type="ARBA" id="ARBA00022448"/>
    </source>
</evidence>
<evidence type="ECO:0000256" key="13">
    <source>
        <dbReference type="ARBA" id="ARBA00049716"/>
    </source>
</evidence>
<comment type="subunit">
    <text evidence="13">Homotetramer; each monomer provides an independent glycerol/water pore. Could also exist in other oligomeric states.</text>
</comment>
<comment type="subcellular location">
    <subcellularLocation>
        <location evidence="1">Cell membrane</location>
        <topology evidence="1">Multi-pass membrane protein</topology>
    </subcellularLocation>
</comment>
<protein>
    <recommendedName>
        <fullName evidence="3">Aquaporin-3</fullName>
    </recommendedName>
    <alternativeName>
        <fullName evidence="11">Aquaglyceroporin-3</fullName>
    </alternativeName>
</protein>
<evidence type="ECO:0000313" key="18">
    <source>
        <dbReference type="Proteomes" id="UP001374579"/>
    </source>
</evidence>
<dbReference type="InterPro" id="IPR050363">
    <property type="entry name" value="MIP/Aquaporin"/>
</dbReference>
<dbReference type="Pfam" id="PF00230">
    <property type="entry name" value="MIP"/>
    <property type="match status" value="1"/>
</dbReference>
<dbReference type="EMBL" id="JBAMIC010000001">
    <property type="protein sequence ID" value="KAK7115950.1"/>
    <property type="molecule type" value="Genomic_DNA"/>
</dbReference>
<keyword evidence="7" id="KW-0677">Repeat</keyword>
<dbReference type="AlphaFoldDB" id="A0AAN9C2J0"/>
<dbReference type="CDD" id="cd00333">
    <property type="entry name" value="MIP"/>
    <property type="match status" value="1"/>
</dbReference>
<comment type="similarity">
    <text evidence="2 14">Belongs to the MIP/aquaporin (TC 1.A.8) family.</text>
</comment>
<dbReference type="InterPro" id="IPR023275">
    <property type="entry name" value="Aquaporin_3"/>
</dbReference>
<keyword evidence="4 14" id="KW-0813">Transport</keyword>
<keyword evidence="9 16" id="KW-0472">Membrane</keyword>
<evidence type="ECO:0000256" key="14">
    <source>
        <dbReference type="RuleBase" id="RU000477"/>
    </source>
</evidence>
<evidence type="ECO:0000313" key="17">
    <source>
        <dbReference type="EMBL" id="KAK7115950.1"/>
    </source>
</evidence>
<dbReference type="FunFam" id="1.20.1080.10:FF:000064">
    <property type="entry name" value="Uncharacterized protein"/>
    <property type="match status" value="1"/>
</dbReference>
<reference evidence="17 18" key="1">
    <citation type="submission" date="2024-02" db="EMBL/GenBank/DDBJ databases">
        <title>Chromosome-scale genome assembly of the rough periwinkle Littorina saxatilis.</title>
        <authorList>
            <person name="De Jode A."/>
            <person name="Faria R."/>
            <person name="Formenti G."/>
            <person name="Sims Y."/>
            <person name="Smith T.P."/>
            <person name="Tracey A."/>
            <person name="Wood J.M.D."/>
            <person name="Zagrodzka Z.B."/>
            <person name="Johannesson K."/>
            <person name="Butlin R.K."/>
            <person name="Leder E.H."/>
        </authorList>
    </citation>
    <scope>NUCLEOTIDE SEQUENCE [LARGE SCALE GENOMIC DNA]</scope>
    <source>
        <strain evidence="17">Snail1</strain>
        <tissue evidence="17">Muscle</tissue>
    </source>
</reference>
<feature type="compositionally biased region" description="Basic and acidic residues" evidence="15">
    <location>
        <begin position="278"/>
        <end position="292"/>
    </location>
</feature>
<keyword evidence="5" id="KW-1003">Cell membrane</keyword>